<protein>
    <submittedName>
        <fullName evidence="1">Uncharacterized protein</fullName>
    </submittedName>
</protein>
<dbReference type="EMBL" id="CP033930">
    <property type="protein sequence ID" value="AZB16878.1"/>
    <property type="molecule type" value="Genomic_DNA"/>
</dbReference>
<name>A0AAD0YTK0_CHRID</name>
<evidence type="ECO:0000313" key="1">
    <source>
        <dbReference type="EMBL" id="AZB16878.1"/>
    </source>
</evidence>
<gene>
    <name evidence="1" type="ORF">EG352_03365</name>
</gene>
<organism evidence="1 2">
    <name type="scientific">Chryseobacterium indologenes</name>
    <name type="common">Flavobacterium indologenes</name>
    <dbReference type="NCBI Taxonomy" id="253"/>
    <lineage>
        <taxon>Bacteria</taxon>
        <taxon>Pseudomonadati</taxon>
        <taxon>Bacteroidota</taxon>
        <taxon>Flavobacteriia</taxon>
        <taxon>Flavobacteriales</taxon>
        <taxon>Weeksellaceae</taxon>
        <taxon>Chryseobacterium group</taxon>
        <taxon>Chryseobacterium</taxon>
    </lineage>
</organism>
<reference evidence="1 2" key="1">
    <citation type="submission" date="2018-11" db="EMBL/GenBank/DDBJ databases">
        <title>Proposal to divide the Flavobacteriaceae and reorganize its genera based on Amino Acid Identity values calculated from whole genome sequences.</title>
        <authorList>
            <person name="Nicholson A.C."/>
            <person name="Gulvik C.A."/>
            <person name="Whitney A.M."/>
            <person name="Humrighouse B.W."/>
            <person name="Bell M."/>
            <person name="Holmes B."/>
            <person name="Steigerwalt A.G."/>
            <person name="Villarma A."/>
            <person name="Sheth M."/>
            <person name="Batra D."/>
            <person name="Pryor J."/>
            <person name="Bernardet J.-F."/>
            <person name="Hugo C."/>
            <person name="Kampfer P."/>
            <person name="Newman J."/>
            <person name="McQuiston J.R."/>
        </authorList>
    </citation>
    <scope>NUCLEOTIDE SEQUENCE [LARGE SCALE GENOMIC DNA]</scope>
    <source>
        <strain evidence="1 2">H5559</strain>
    </source>
</reference>
<accession>A0AAD0YTK0</accession>
<evidence type="ECO:0000313" key="2">
    <source>
        <dbReference type="Proteomes" id="UP000269015"/>
    </source>
</evidence>
<sequence>MVFSLFKTEISVSFSSSLNKSGYFFILQKCLSKNIWSIVIKTDMFLCFFNGGRYSFFINTLNSVIFLECKCKKIIVKKELSVEIILNIVD</sequence>
<dbReference type="Proteomes" id="UP000269015">
    <property type="component" value="Chromosome"/>
</dbReference>
<dbReference type="AlphaFoldDB" id="A0AAD0YTK0"/>
<proteinExistence type="predicted"/>